<feature type="region of interest" description="Disordered" evidence="10">
    <location>
        <begin position="36"/>
        <end position="59"/>
    </location>
</feature>
<dbReference type="eggNOG" id="COG1686">
    <property type="taxonomic scope" value="Bacteria"/>
</dbReference>
<evidence type="ECO:0000256" key="10">
    <source>
        <dbReference type="SAM" id="MobiDB-lite"/>
    </source>
</evidence>
<sequence length="405" mass="44756">MTKLHTKLVLLTLASTTLLGLASPIMAQELKKTPDLTKDFSQSQASQASSFTMPSGYPEELNSLTEDTRSYVVIDQDTHKVLMEREGNKPYPIASMSKIMSVYLTYKAIEEGKIKLDDKIKVPEAIVRDFTDNAELSNAGLVTDAEYTVQDLLYGIMLASGNDATTLLMSHIYGSEQEAVAAIRRQLDEWGIENYEFYTTSGAPNKYLPESYWIEGSTKDSQNKMSAADVALMAQYITEKYPQILELSSAREYTMAKDSDHPIKMANNNLLLEGAQYGRPGVTGLKSGYTDEAGKCFVTTTTENGRKMIAVVMGVQEPYSSYEETKILLDGLNKHPDLYQLEGLATNLLPTQAEKEAQAAKAASEEAASKAQAAGSNKEENVESLPNRRNNPFTNFMRSIFGIFN</sequence>
<keyword evidence="14" id="KW-1185">Reference proteome</keyword>
<keyword evidence="4" id="KW-0133">Cell shape</keyword>
<name>W1Q4U8_ABIDE</name>
<feature type="compositionally biased region" description="Low complexity" evidence="10">
    <location>
        <begin position="41"/>
        <end position="50"/>
    </location>
</feature>
<dbReference type="GO" id="GO:0006508">
    <property type="term" value="P:proteolysis"/>
    <property type="evidence" value="ECO:0007669"/>
    <property type="project" value="InterPro"/>
</dbReference>
<dbReference type="PANTHER" id="PTHR21581:SF11">
    <property type="entry name" value="D-ALANYL-D-ALANINE CARBOXYPEPTIDASE DACA"/>
    <property type="match status" value="1"/>
</dbReference>
<keyword evidence="13" id="KW-0121">Carboxypeptidase</keyword>
<evidence type="ECO:0000256" key="9">
    <source>
        <dbReference type="RuleBase" id="RU004016"/>
    </source>
</evidence>
<dbReference type="AlphaFoldDB" id="W1Q4U8"/>
<accession>W1Q4U8</accession>
<evidence type="ECO:0000259" key="12">
    <source>
        <dbReference type="Pfam" id="PF00768"/>
    </source>
</evidence>
<dbReference type="OrthoDB" id="9791132at2"/>
<comment type="similarity">
    <text evidence="1 9">Belongs to the peptidase S11 family.</text>
</comment>
<feature type="active site" evidence="7">
    <location>
        <position position="160"/>
    </location>
</feature>
<dbReference type="HOGENOM" id="CLU_027070_1_2_9"/>
<evidence type="ECO:0000256" key="11">
    <source>
        <dbReference type="SAM" id="SignalP"/>
    </source>
</evidence>
<organism evidence="13 14">
    <name type="scientific">Abiotrophia defectiva ATCC 49176</name>
    <dbReference type="NCBI Taxonomy" id="592010"/>
    <lineage>
        <taxon>Bacteria</taxon>
        <taxon>Bacillati</taxon>
        <taxon>Bacillota</taxon>
        <taxon>Bacilli</taxon>
        <taxon>Lactobacillales</taxon>
        <taxon>Aerococcaceae</taxon>
        <taxon>Abiotrophia</taxon>
    </lineage>
</organism>
<evidence type="ECO:0000256" key="5">
    <source>
        <dbReference type="ARBA" id="ARBA00022984"/>
    </source>
</evidence>
<dbReference type="GO" id="GO:0071555">
    <property type="term" value="P:cell wall organization"/>
    <property type="evidence" value="ECO:0007669"/>
    <property type="project" value="UniProtKB-KW"/>
</dbReference>
<keyword evidence="5" id="KW-0573">Peptidoglycan synthesis</keyword>
<evidence type="ECO:0000256" key="3">
    <source>
        <dbReference type="ARBA" id="ARBA00022801"/>
    </source>
</evidence>
<dbReference type="InterPro" id="IPR012338">
    <property type="entry name" value="Beta-lactam/transpept-like"/>
</dbReference>
<comment type="caution">
    <text evidence="13">The sequence shown here is derived from an EMBL/GenBank/DDBJ whole genome shotgun (WGS) entry which is preliminary data.</text>
</comment>
<evidence type="ECO:0000256" key="1">
    <source>
        <dbReference type="ARBA" id="ARBA00007164"/>
    </source>
</evidence>
<keyword evidence="2 11" id="KW-0732">Signal</keyword>
<dbReference type="EMBL" id="ACIN03000003">
    <property type="protein sequence ID" value="ESK66201.1"/>
    <property type="molecule type" value="Genomic_DNA"/>
</dbReference>
<dbReference type="GO" id="GO:0009252">
    <property type="term" value="P:peptidoglycan biosynthetic process"/>
    <property type="evidence" value="ECO:0007669"/>
    <property type="project" value="UniProtKB-KW"/>
</dbReference>
<dbReference type="STRING" id="592010.GCWU000182_000544"/>
<feature type="signal peptide" evidence="11">
    <location>
        <begin position="1"/>
        <end position="27"/>
    </location>
</feature>
<evidence type="ECO:0000256" key="7">
    <source>
        <dbReference type="PIRSR" id="PIRSR618044-1"/>
    </source>
</evidence>
<dbReference type="GeneID" id="84816640"/>
<gene>
    <name evidence="13" type="ORF">GCWU000182_000544</name>
</gene>
<feature type="domain" description="Peptidase S11 D-alanyl-D-alanine carboxypeptidase A N-terminal" evidence="12">
    <location>
        <begin position="67"/>
        <end position="316"/>
    </location>
</feature>
<dbReference type="Pfam" id="PF00768">
    <property type="entry name" value="Peptidase_S11"/>
    <property type="match status" value="1"/>
</dbReference>
<evidence type="ECO:0000313" key="14">
    <source>
        <dbReference type="Proteomes" id="UP000019050"/>
    </source>
</evidence>
<feature type="active site" description="Proton acceptor" evidence="7">
    <location>
        <position position="98"/>
    </location>
</feature>
<keyword evidence="3" id="KW-0378">Hydrolase</keyword>
<dbReference type="PRINTS" id="PR00725">
    <property type="entry name" value="DADACBPTASE1"/>
</dbReference>
<evidence type="ECO:0000256" key="8">
    <source>
        <dbReference type="PIRSR" id="PIRSR618044-2"/>
    </source>
</evidence>
<keyword evidence="6" id="KW-0961">Cell wall biogenesis/degradation</keyword>
<evidence type="ECO:0000256" key="4">
    <source>
        <dbReference type="ARBA" id="ARBA00022960"/>
    </source>
</evidence>
<feature type="binding site" evidence="8">
    <location>
        <position position="286"/>
    </location>
    <ligand>
        <name>substrate</name>
    </ligand>
</feature>
<evidence type="ECO:0000256" key="6">
    <source>
        <dbReference type="ARBA" id="ARBA00023316"/>
    </source>
</evidence>
<feature type="chain" id="PRO_5004808086" evidence="11">
    <location>
        <begin position="28"/>
        <end position="405"/>
    </location>
</feature>
<feature type="compositionally biased region" description="Basic and acidic residues" evidence="10">
    <location>
        <begin position="358"/>
        <end position="368"/>
    </location>
</feature>
<dbReference type="SUPFAM" id="SSF56601">
    <property type="entry name" value="beta-lactamase/transpeptidase-like"/>
    <property type="match status" value="1"/>
</dbReference>
<keyword evidence="13" id="KW-0645">Protease</keyword>
<feature type="active site" description="Acyl-ester intermediate" evidence="7">
    <location>
        <position position="95"/>
    </location>
</feature>
<dbReference type="InterPro" id="IPR018044">
    <property type="entry name" value="Peptidase_S11"/>
</dbReference>
<reference evidence="13" key="1">
    <citation type="submission" date="2013-06" db="EMBL/GenBank/DDBJ databases">
        <authorList>
            <person name="Weinstock G."/>
            <person name="Sodergren E."/>
            <person name="Clifton S."/>
            <person name="Fulton L."/>
            <person name="Fulton B."/>
            <person name="Courtney L."/>
            <person name="Fronick C."/>
            <person name="Harrison M."/>
            <person name="Strong C."/>
            <person name="Farmer C."/>
            <person name="Delahaunty K."/>
            <person name="Markovic C."/>
            <person name="Hall O."/>
            <person name="Minx P."/>
            <person name="Tomlinson C."/>
            <person name="Mitreva M."/>
            <person name="Nelson J."/>
            <person name="Hou S."/>
            <person name="Wollam A."/>
            <person name="Pepin K.H."/>
            <person name="Johnson M."/>
            <person name="Bhonagiri V."/>
            <person name="Nash W.E."/>
            <person name="Warren W."/>
            <person name="Chinwalla A."/>
            <person name="Mardis E.R."/>
            <person name="Wilson R.K."/>
        </authorList>
    </citation>
    <scope>NUCLEOTIDE SEQUENCE [LARGE SCALE GENOMIC DNA]</scope>
    <source>
        <strain evidence="13">ATCC 49176</strain>
    </source>
</reference>
<evidence type="ECO:0000256" key="2">
    <source>
        <dbReference type="ARBA" id="ARBA00022729"/>
    </source>
</evidence>
<evidence type="ECO:0000313" key="13">
    <source>
        <dbReference type="EMBL" id="ESK66201.1"/>
    </source>
</evidence>
<dbReference type="Gene3D" id="3.40.710.10">
    <property type="entry name" value="DD-peptidase/beta-lactamase superfamily"/>
    <property type="match status" value="1"/>
</dbReference>
<proteinExistence type="inferred from homology"/>
<dbReference type="RefSeq" id="WP_023391195.1">
    <property type="nucleotide sequence ID" value="NZ_KI535340.1"/>
</dbReference>
<dbReference type="InterPro" id="IPR001967">
    <property type="entry name" value="Peptidase_S11_N"/>
</dbReference>
<feature type="region of interest" description="Disordered" evidence="10">
    <location>
        <begin position="358"/>
        <end position="389"/>
    </location>
</feature>
<dbReference type="Proteomes" id="UP000019050">
    <property type="component" value="Unassembled WGS sequence"/>
</dbReference>
<dbReference type="GO" id="GO:0009002">
    <property type="term" value="F:serine-type D-Ala-D-Ala carboxypeptidase activity"/>
    <property type="evidence" value="ECO:0007669"/>
    <property type="project" value="InterPro"/>
</dbReference>
<dbReference type="GO" id="GO:0008360">
    <property type="term" value="P:regulation of cell shape"/>
    <property type="evidence" value="ECO:0007669"/>
    <property type="project" value="UniProtKB-KW"/>
</dbReference>
<dbReference type="PANTHER" id="PTHR21581">
    <property type="entry name" value="D-ALANYL-D-ALANINE CARBOXYPEPTIDASE"/>
    <property type="match status" value="1"/>
</dbReference>
<protein>
    <submittedName>
        <fullName evidence="13">Serine-type D-Ala-D-Ala carboxypeptidase</fullName>
    </submittedName>
</protein>